<feature type="coiled-coil region" evidence="2">
    <location>
        <begin position="304"/>
        <end position="331"/>
    </location>
</feature>
<dbReference type="GO" id="GO:0005576">
    <property type="term" value="C:extracellular region"/>
    <property type="evidence" value="ECO:0007669"/>
    <property type="project" value="InterPro"/>
</dbReference>
<dbReference type="InterPro" id="IPR008405">
    <property type="entry name" value="ApoL"/>
</dbReference>
<dbReference type="Ensembl" id="ENSCLAT00000023285.1">
    <property type="protein sequence ID" value="ENSCLAP00000023067.1"/>
    <property type="gene ID" value="ENSCLAG00000015836.1"/>
</dbReference>
<dbReference type="GO" id="GO:0006869">
    <property type="term" value="P:lipid transport"/>
    <property type="evidence" value="ECO:0007669"/>
    <property type="project" value="InterPro"/>
</dbReference>
<dbReference type="GO" id="GO:0016020">
    <property type="term" value="C:membrane"/>
    <property type="evidence" value="ECO:0007669"/>
    <property type="project" value="TreeGrafter"/>
</dbReference>
<evidence type="ECO:0000256" key="1">
    <source>
        <dbReference type="ARBA" id="ARBA00010090"/>
    </source>
</evidence>
<keyword evidence="3" id="KW-0472">Membrane</keyword>
<evidence type="ECO:0000313" key="5">
    <source>
        <dbReference type="Proteomes" id="UP000694398"/>
    </source>
</evidence>
<accession>A0A8C2VZS4</accession>
<name>A0A8C2VZS4_CHILA</name>
<evidence type="ECO:0000256" key="3">
    <source>
        <dbReference type="SAM" id="Phobius"/>
    </source>
</evidence>
<dbReference type="GO" id="GO:0042157">
    <property type="term" value="P:lipoprotein metabolic process"/>
    <property type="evidence" value="ECO:0007669"/>
    <property type="project" value="InterPro"/>
</dbReference>
<dbReference type="RefSeq" id="XP_005379206.1">
    <property type="nucleotide sequence ID" value="XM_005379149.1"/>
</dbReference>
<feature type="transmembrane region" description="Helical" evidence="3">
    <location>
        <begin position="115"/>
        <end position="137"/>
    </location>
</feature>
<reference evidence="4" key="1">
    <citation type="submission" date="2025-05" db="UniProtKB">
        <authorList>
            <consortium name="Ensembl"/>
        </authorList>
    </citation>
    <scope>IDENTIFICATION</scope>
</reference>
<organism evidence="4 5">
    <name type="scientific">Chinchilla lanigera</name>
    <name type="common">Long-tailed chinchilla</name>
    <name type="synonym">Chinchilla villidera</name>
    <dbReference type="NCBI Taxonomy" id="34839"/>
    <lineage>
        <taxon>Eukaryota</taxon>
        <taxon>Metazoa</taxon>
        <taxon>Chordata</taxon>
        <taxon>Craniata</taxon>
        <taxon>Vertebrata</taxon>
        <taxon>Euteleostomi</taxon>
        <taxon>Mammalia</taxon>
        <taxon>Eutheria</taxon>
        <taxon>Euarchontoglires</taxon>
        <taxon>Glires</taxon>
        <taxon>Rodentia</taxon>
        <taxon>Hystricomorpha</taxon>
        <taxon>Chinchillidae</taxon>
        <taxon>Chinchilla</taxon>
    </lineage>
</organism>
<keyword evidence="3" id="KW-1133">Transmembrane helix</keyword>
<dbReference type="GeneID" id="102015939"/>
<dbReference type="OrthoDB" id="6363454at2759"/>
<dbReference type="GO" id="GO:0008289">
    <property type="term" value="F:lipid binding"/>
    <property type="evidence" value="ECO:0007669"/>
    <property type="project" value="InterPro"/>
</dbReference>
<dbReference type="PANTHER" id="PTHR14096">
    <property type="entry name" value="APOLIPOPROTEIN L"/>
    <property type="match status" value="1"/>
</dbReference>
<dbReference type="Proteomes" id="UP000694398">
    <property type="component" value="Unassembled WGS sequence"/>
</dbReference>
<dbReference type="RefSeq" id="XP_013367126.1">
    <property type="nucleotide sequence ID" value="XM_013511672.1"/>
</dbReference>
<feature type="transmembrane region" description="Helical" evidence="3">
    <location>
        <begin position="143"/>
        <end position="166"/>
    </location>
</feature>
<keyword evidence="3" id="KW-0812">Transmembrane</keyword>
<sequence length="334" mass="36040">MATAGNKSGAPSPADSDIFVEVIAEHILHTLSTEDLQQLLTEHVTWKILMEKTDLTREEADTVCEALIEKLLQARKRFLNEFSLMKKELEESIAKLYALAEKVDKVHKDCTITNVVAGSGGALSGIFTILGFLLAPVTAGGSLLLSAAGMGLGAAAAVTGVTASIVDEGNKWSAQAEASHVLSTSMDAQKDILQAVVKEGVRVGFVAKQCKKAIKGTDKIIHAIKEARSNPALLANAKRLMRTGKLSVKSVEQVQKSLGGTVMTMTKSARIRGGAVSGVFFLWDVYNIVQDSLHLNEGAKTESAAEMRQQAQHLERKLEELIQIHERLQLDLTK</sequence>
<dbReference type="RefSeq" id="XP_013367125.1">
    <property type="nucleotide sequence ID" value="XM_013511671.1"/>
</dbReference>
<evidence type="ECO:0000256" key="2">
    <source>
        <dbReference type="SAM" id="Coils"/>
    </source>
</evidence>
<proteinExistence type="inferred from homology"/>
<dbReference type="PANTHER" id="PTHR14096:SF27">
    <property type="entry name" value="APOLIPOPROTEIN L2"/>
    <property type="match status" value="1"/>
</dbReference>
<dbReference type="OMA" id="VEDITEC"/>
<dbReference type="Pfam" id="PF05461">
    <property type="entry name" value="ApoL"/>
    <property type="match status" value="1"/>
</dbReference>
<dbReference type="AlphaFoldDB" id="A0A8C2VZS4"/>
<dbReference type="Ensembl" id="ENSCLAT00000023284.1">
    <property type="protein sequence ID" value="ENSCLAP00000023066.1"/>
    <property type="gene ID" value="ENSCLAG00000015836.1"/>
</dbReference>
<keyword evidence="5" id="KW-1185">Reference proteome</keyword>
<keyword evidence="2" id="KW-0175">Coiled coil</keyword>
<evidence type="ECO:0000313" key="4">
    <source>
        <dbReference type="Ensembl" id="ENSCLAP00000023067.1"/>
    </source>
</evidence>
<comment type="similarity">
    <text evidence="1">Belongs to the apolipoprotein L family.</text>
</comment>
<protein>
    <submittedName>
        <fullName evidence="4">Apolipoprotein L3-like</fullName>
    </submittedName>
</protein>
<dbReference type="GeneTree" id="ENSGT01030000234599"/>
<gene>
    <name evidence="4" type="primary">LOC102015939</name>
</gene>